<reference evidence="2 3" key="1">
    <citation type="submission" date="2017-04" db="EMBL/GenBank/DDBJ databases">
        <title>Genome sequencing of [Candida] sorbophila.</title>
        <authorList>
            <person name="Ahn J.O."/>
        </authorList>
    </citation>
    <scope>NUCLEOTIDE SEQUENCE [LARGE SCALE GENOMIC DNA]</scope>
    <source>
        <strain evidence="2 3">DS02</strain>
    </source>
</reference>
<evidence type="ECO:0000313" key="2">
    <source>
        <dbReference type="EMBL" id="PRT53330.1"/>
    </source>
</evidence>
<keyword evidence="2" id="KW-0418">Kinase</keyword>
<dbReference type="OrthoDB" id="738517at2759"/>
<organism evidence="2 3">
    <name type="scientific">Wickerhamiella sorbophila</name>
    <dbReference type="NCBI Taxonomy" id="45607"/>
    <lineage>
        <taxon>Eukaryota</taxon>
        <taxon>Fungi</taxon>
        <taxon>Dikarya</taxon>
        <taxon>Ascomycota</taxon>
        <taxon>Saccharomycotina</taxon>
        <taxon>Dipodascomycetes</taxon>
        <taxon>Dipodascales</taxon>
        <taxon>Trichomonascaceae</taxon>
        <taxon>Wickerhamiella</taxon>
    </lineage>
</organism>
<protein>
    <submittedName>
        <fullName evidence="2">Uridine kinase DAS2</fullName>
    </submittedName>
</protein>
<dbReference type="EMBL" id="NDIQ01000001">
    <property type="protein sequence ID" value="PRT53330.1"/>
    <property type="molecule type" value="Genomic_DNA"/>
</dbReference>
<dbReference type="SUPFAM" id="SSF52540">
    <property type="entry name" value="P-loop containing nucleoside triphosphate hydrolases"/>
    <property type="match status" value="1"/>
</dbReference>
<dbReference type="InterPro" id="IPR006083">
    <property type="entry name" value="PRK/URK"/>
</dbReference>
<dbReference type="AlphaFoldDB" id="A0A2T0FED7"/>
<feature type="domain" description="Phosphoribulokinase/uridine kinase" evidence="1">
    <location>
        <begin position="71"/>
        <end position="155"/>
    </location>
</feature>
<dbReference type="STRING" id="45607.A0A2T0FED7"/>
<comment type="caution">
    <text evidence="2">The sequence shown here is derived from an EMBL/GenBank/DDBJ whole genome shotgun (WGS) entry which is preliminary data.</text>
</comment>
<dbReference type="InterPro" id="IPR027417">
    <property type="entry name" value="P-loop_NTPase"/>
</dbReference>
<sequence length="207" mass="23280">MVWLVLVAGGHASGKKSVCEKLRHEIGEIQGELNLGIHLLDMKAYQVLAYKPDVDFDGLIQHIDQLDKEDAESIVLVYGNYALFNQELREMANVKVFVDTDADSRLAQWILRDVAHGNLELAVVLKEYLDKARPEYIRYIQRTSDFADVLLPKGANSLGVPLIASSLLDQIKSQSLSSSSKSFSKSLDSFDLRKEVFEEDLQYYAAI</sequence>
<dbReference type="GO" id="GO:0005524">
    <property type="term" value="F:ATP binding"/>
    <property type="evidence" value="ECO:0007669"/>
    <property type="project" value="InterPro"/>
</dbReference>
<dbReference type="PANTHER" id="PTHR10285">
    <property type="entry name" value="URIDINE KINASE"/>
    <property type="match status" value="1"/>
</dbReference>
<dbReference type="GeneID" id="36514699"/>
<keyword evidence="2" id="KW-0808">Transferase</keyword>
<evidence type="ECO:0000259" key="1">
    <source>
        <dbReference type="Pfam" id="PF00485"/>
    </source>
</evidence>
<dbReference type="GO" id="GO:0016301">
    <property type="term" value="F:kinase activity"/>
    <property type="evidence" value="ECO:0007669"/>
    <property type="project" value="UniProtKB-KW"/>
</dbReference>
<name>A0A2T0FED7_9ASCO</name>
<dbReference type="Pfam" id="PF00485">
    <property type="entry name" value="PRK"/>
    <property type="match status" value="1"/>
</dbReference>
<dbReference type="RefSeq" id="XP_024663276.1">
    <property type="nucleotide sequence ID" value="XM_024807508.1"/>
</dbReference>
<accession>A0A2T0FED7</accession>
<evidence type="ECO:0000313" key="3">
    <source>
        <dbReference type="Proteomes" id="UP000238350"/>
    </source>
</evidence>
<dbReference type="Proteomes" id="UP000238350">
    <property type="component" value="Unassembled WGS sequence"/>
</dbReference>
<proteinExistence type="predicted"/>
<dbReference type="Gene3D" id="3.40.50.300">
    <property type="entry name" value="P-loop containing nucleotide triphosphate hydrolases"/>
    <property type="match status" value="1"/>
</dbReference>
<gene>
    <name evidence="2" type="ORF">B9G98_00950</name>
</gene>
<keyword evidence="3" id="KW-1185">Reference proteome</keyword>